<evidence type="ECO:0000256" key="5">
    <source>
        <dbReference type="ARBA" id="ARBA00022833"/>
    </source>
</evidence>
<feature type="domain" description="C2H2-type" evidence="9">
    <location>
        <begin position="374"/>
        <end position="402"/>
    </location>
</feature>
<dbReference type="SUPFAM" id="SSF57716">
    <property type="entry name" value="Glucocorticoid receptor-like (DNA-binding domain)"/>
    <property type="match status" value="1"/>
</dbReference>
<dbReference type="InterPro" id="IPR050589">
    <property type="entry name" value="Ikaros_C2H2-ZF"/>
</dbReference>
<dbReference type="AlphaFoldDB" id="Q16EJ8"/>
<evidence type="ECO:0000256" key="8">
    <source>
        <dbReference type="PROSITE-ProRule" id="PRU00042"/>
    </source>
</evidence>
<comment type="subcellular location">
    <subcellularLocation>
        <location evidence="1">Nucleus</location>
    </subcellularLocation>
</comment>
<reference evidence="10" key="1">
    <citation type="submission" date="2005-10" db="EMBL/GenBank/DDBJ databases">
        <authorList>
            <person name="Loftus B.J."/>
            <person name="Nene V.M."/>
            <person name="Hannick L.I."/>
            <person name="Bidwell S."/>
            <person name="Haas B."/>
            <person name="Amedeo P."/>
            <person name="Orvis J."/>
            <person name="Wortman J.R."/>
            <person name="White O.R."/>
            <person name="Salzberg S."/>
            <person name="Shumway M."/>
            <person name="Koo H."/>
            <person name="Zhao Y."/>
            <person name="Holmes M."/>
            <person name="Miller J."/>
            <person name="Schatz M."/>
            <person name="Pop M."/>
            <person name="Pai G."/>
            <person name="Utterback T."/>
            <person name="Rogers Y.-H."/>
            <person name="Kravitz S."/>
            <person name="Fraser C.M."/>
        </authorList>
    </citation>
    <scope>NUCLEOTIDE SEQUENCE</scope>
    <source>
        <strain evidence="10">Liverpool</strain>
    </source>
</reference>
<reference evidence="10" key="3">
    <citation type="submission" date="2012-09" db="EMBL/GenBank/DDBJ databases">
        <authorList>
            <consortium name="VectorBase"/>
        </authorList>
    </citation>
    <scope>NUCLEOTIDE SEQUENCE</scope>
    <source>
        <strain evidence="10">Liverpool</strain>
    </source>
</reference>
<dbReference type="PROSITE" id="PS50157">
    <property type="entry name" value="ZINC_FINGER_C2H2_2"/>
    <property type="match status" value="7"/>
</dbReference>
<dbReference type="Gene3D" id="3.30.160.60">
    <property type="entry name" value="Classic Zinc Finger"/>
    <property type="match status" value="3"/>
</dbReference>
<evidence type="ECO:0000256" key="3">
    <source>
        <dbReference type="ARBA" id="ARBA00022737"/>
    </source>
</evidence>
<keyword evidence="7" id="KW-0539">Nucleus</keyword>
<feature type="domain" description="C2H2-type" evidence="9">
    <location>
        <begin position="488"/>
        <end position="515"/>
    </location>
</feature>
<evidence type="ECO:0000256" key="1">
    <source>
        <dbReference type="ARBA" id="ARBA00004123"/>
    </source>
</evidence>
<feature type="domain" description="C2H2-type" evidence="9">
    <location>
        <begin position="346"/>
        <end position="373"/>
    </location>
</feature>
<dbReference type="OMA" id="HISEDRA"/>
<dbReference type="PROSITE" id="PS00028">
    <property type="entry name" value="ZINC_FINGER_C2H2_1"/>
    <property type="match status" value="6"/>
</dbReference>
<feature type="domain" description="C2H2-type" evidence="9">
    <location>
        <begin position="459"/>
        <end position="487"/>
    </location>
</feature>
<evidence type="ECO:0000256" key="2">
    <source>
        <dbReference type="ARBA" id="ARBA00022723"/>
    </source>
</evidence>
<dbReference type="InterPro" id="IPR012934">
    <property type="entry name" value="Znf_AD"/>
</dbReference>
<dbReference type="Proteomes" id="UP000682892">
    <property type="component" value="Unassembled WGS sequence"/>
</dbReference>
<keyword evidence="6" id="KW-0238">DNA-binding</keyword>
<dbReference type="EMBL" id="CH478687">
    <property type="protein sequence ID" value="EAT32654.1"/>
    <property type="molecule type" value="Genomic_DNA"/>
</dbReference>
<dbReference type="InterPro" id="IPR013087">
    <property type="entry name" value="Znf_C2H2_type"/>
</dbReference>
<feature type="domain" description="C2H2-type" evidence="9">
    <location>
        <begin position="286"/>
        <end position="313"/>
    </location>
</feature>
<dbReference type="Pfam" id="PF00096">
    <property type="entry name" value="zf-C2H2"/>
    <property type="match status" value="3"/>
</dbReference>
<feature type="domain" description="C2H2-type" evidence="9">
    <location>
        <begin position="431"/>
        <end position="459"/>
    </location>
</feature>
<evidence type="ECO:0000259" key="9">
    <source>
        <dbReference type="PROSITE" id="PS50157"/>
    </source>
</evidence>
<dbReference type="SUPFAM" id="SSF57667">
    <property type="entry name" value="beta-beta-alpha zinc fingers"/>
    <property type="match status" value="3"/>
</dbReference>
<gene>
    <name evidence="10" type="ORF">AaeL_AAEL015129</name>
</gene>
<dbReference type="GO" id="GO:0003700">
    <property type="term" value="F:DNA-binding transcription factor activity"/>
    <property type="evidence" value="ECO:0007669"/>
    <property type="project" value="TreeGrafter"/>
</dbReference>
<evidence type="ECO:0000313" key="11">
    <source>
        <dbReference type="Proteomes" id="UP000682892"/>
    </source>
</evidence>
<evidence type="ECO:0000313" key="10">
    <source>
        <dbReference type="EMBL" id="EAT32654.1"/>
    </source>
</evidence>
<dbReference type="GO" id="GO:0000978">
    <property type="term" value="F:RNA polymerase II cis-regulatory region sequence-specific DNA binding"/>
    <property type="evidence" value="ECO:0007669"/>
    <property type="project" value="TreeGrafter"/>
</dbReference>
<dbReference type="SMART" id="SM00868">
    <property type="entry name" value="zf-AD"/>
    <property type="match status" value="1"/>
</dbReference>
<name>Q16EJ8_AEDAE</name>
<feature type="domain" description="C2H2-type" evidence="9">
    <location>
        <begin position="403"/>
        <end position="430"/>
    </location>
</feature>
<dbReference type="GO" id="GO:0005634">
    <property type="term" value="C:nucleus"/>
    <property type="evidence" value="ECO:0007669"/>
    <property type="project" value="UniProtKB-SubCell"/>
</dbReference>
<dbReference type="eggNOG" id="KOG1721">
    <property type="taxonomic scope" value="Eukaryota"/>
</dbReference>
<proteinExistence type="predicted"/>
<dbReference type="InterPro" id="IPR036236">
    <property type="entry name" value="Znf_C2H2_sf"/>
</dbReference>
<keyword evidence="3" id="KW-0677">Repeat</keyword>
<organism evidence="10 11">
    <name type="scientific">Aedes aegypti</name>
    <name type="common">Yellowfever mosquito</name>
    <name type="synonym">Culex aegypti</name>
    <dbReference type="NCBI Taxonomy" id="7159"/>
    <lineage>
        <taxon>Eukaryota</taxon>
        <taxon>Metazoa</taxon>
        <taxon>Ecdysozoa</taxon>
        <taxon>Arthropoda</taxon>
        <taxon>Hexapoda</taxon>
        <taxon>Insecta</taxon>
        <taxon>Pterygota</taxon>
        <taxon>Neoptera</taxon>
        <taxon>Endopterygota</taxon>
        <taxon>Diptera</taxon>
        <taxon>Nematocera</taxon>
        <taxon>Culicoidea</taxon>
        <taxon>Culicidae</taxon>
        <taxon>Culicinae</taxon>
        <taxon>Aedini</taxon>
        <taxon>Aedes</taxon>
        <taxon>Stegomyia</taxon>
    </lineage>
</organism>
<reference evidence="10" key="2">
    <citation type="journal article" date="2007" name="Science">
        <title>Genome sequence of Aedes aegypti, a major arbovirus vector.</title>
        <authorList>
            <person name="Nene V."/>
            <person name="Wortman J.R."/>
            <person name="Lawson D."/>
            <person name="Haas B."/>
            <person name="Kodira C."/>
            <person name="Tu Z.J."/>
            <person name="Loftus B."/>
            <person name="Xi Z."/>
            <person name="Megy K."/>
            <person name="Grabherr M."/>
            <person name="Ren Q."/>
            <person name="Zdobnov E.M."/>
            <person name="Lobo N.F."/>
            <person name="Campbell K.S."/>
            <person name="Brown S.E."/>
            <person name="Bonaldo M.F."/>
            <person name="Zhu J."/>
            <person name="Sinkins S.P."/>
            <person name="Hogenkamp D.G."/>
            <person name="Amedeo P."/>
            <person name="Arensburger P."/>
            <person name="Atkinson P.W."/>
            <person name="Bidwell S."/>
            <person name="Biedler J."/>
            <person name="Birney E."/>
            <person name="Bruggner R.V."/>
            <person name="Costas J."/>
            <person name="Coy M.R."/>
            <person name="Crabtree J."/>
            <person name="Crawford M."/>
            <person name="Debruyn B."/>
            <person name="Decaprio D."/>
            <person name="Eiglmeier K."/>
            <person name="Eisenstadt E."/>
            <person name="El-Dorry H."/>
            <person name="Gelbart W.M."/>
            <person name="Gomes S.L."/>
            <person name="Hammond M."/>
            <person name="Hannick L.I."/>
            <person name="Hogan J.R."/>
            <person name="Holmes M.H."/>
            <person name="Jaffe D."/>
            <person name="Johnston J.S."/>
            <person name="Kennedy R.C."/>
            <person name="Koo H."/>
            <person name="Kravitz S."/>
            <person name="Kriventseva E.V."/>
            <person name="Kulp D."/>
            <person name="Labutti K."/>
            <person name="Lee E."/>
            <person name="Li S."/>
            <person name="Lovin D.D."/>
            <person name="Mao C."/>
            <person name="Mauceli E."/>
            <person name="Menck C.F."/>
            <person name="Miller J.R."/>
            <person name="Montgomery P."/>
            <person name="Mori A."/>
            <person name="Nascimento A.L."/>
            <person name="Naveira H.F."/>
            <person name="Nusbaum C."/>
            <person name="O'leary S."/>
            <person name="Orvis J."/>
            <person name="Pertea M."/>
            <person name="Quesneville H."/>
            <person name="Reidenbach K.R."/>
            <person name="Rogers Y.H."/>
            <person name="Roth C.W."/>
            <person name="Schneider J.R."/>
            <person name="Schatz M."/>
            <person name="Shumway M."/>
            <person name="Stanke M."/>
            <person name="Stinson E.O."/>
            <person name="Tubio J.M."/>
            <person name="Vanzee J.P."/>
            <person name="Verjovski-Almeida S."/>
            <person name="Werner D."/>
            <person name="White O."/>
            <person name="Wyder S."/>
            <person name="Zeng Q."/>
            <person name="Zhao Q."/>
            <person name="Zhao Y."/>
            <person name="Hill C.A."/>
            <person name="Raikhel A.S."/>
            <person name="Soares M.B."/>
            <person name="Knudson D.L."/>
            <person name="Lee N.H."/>
            <person name="Galagan J."/>
            <person name="Salzberg S.L."/>
            <person name="Paulsen I.T."/>
            <person name="Dimopoulos G."/>
            <person name="Collins F.H."/>
            <person name="Birren B."/>
            <person name="Fraser-Liggett C.M."/>
            <person name="Severson D.W."/>
        </authorList>
    </citation>
    <scope>NUCLEOTIDE SEQUENCE [LARGE SCALE GENOMIC DNA]</scope>
    <source>
        <strain evidence="10">Liverpool</strain>
    </source>
</reference>
<protein>
    <submittedName>
        <fullName evidence="10">AAEL015129-PA</fullName>
    </submittedName>
</protein>
<sequence length="679" mass="78408">MATFNLSTFPEVCRLCLQSKHPDELVSVDTVRPLFDRTLADLLEELTFKIPTKVVPYFPGEVCAMCLEVVDFFFKYKQKMNFIHQFLVAFVEVKLGSDRPLVKLFNDHNDYFSILFKDLDLCNKEELLVEDMPGEYSQYKIASMPVFKQETELESASEEELSVEPESLDFEAEVLEEHEEKESEAYLAERLLEELGQVKQNAAGEKVVEIKAEPVQSLGSEGIDDVEEAVYSESERIDDSSEKYEEVTQDVETISQNTEDILTEEEQSIARAPVKKVDQIEPKEMFKCGKCRYKTQVREALVKHKKLHEENDHLEGIHCRHSSCLKVFASKEDYQHHLKEGLHKQHVCDICGASLKHKHSLEVHLARHAGTTRFQCTYCSSSFYTKTELRNHVRSIHTTDERWECQKCKSVFKNRKLLNQHLESHVEERNFKCDACDFAFKTLQHLKRHISTVHKAVRFNCVHCPASYGRKDKLRMHMERIHNIQSYFVCDICVRTFSNAKALAEHKSHHANPMPLECAVCLLVFEDRQAYDDHGCITYRDDYICCGKDLKFHINFNRHMLSEHGVKTNARVKPASGMLVGHVRATRRKGPPHCRMCGKECSTLVQRRKHEANCCAGKRVPLVKVSGDRSSRLQQDVVEEMGEEEHLIEDEEHLEDDMGDEELQFVIDEELDDAAVAEC</sequence>
<dbReference type="PhylomeDB" id="Q16EJ8"/>
<dbReference type="PANTHER" id="PTHR24404:SF114">
    <property type="entry name" value="KLUMPFUSS, ISOFORM B-RELATED"/>
    <property type="match status" value="1"/>
</dbReference>
<dbReference type="GO" id="GO:0006357">
    <property type="term" value="P:regulation of transcription by RNA polymerase II"/>
    <property type="evidence" value="ECO:0007669"/>
    <property type="project" value="TreeGrafter"/>
</dbReference>
<dbReference type="HOGENOM" id="CLU_020275_0_0_1"/>
<keyword evidence="2" id="KW-0479">Metal-binding</keyword>
<dbReference type="PANTHER" id="PTHR24404">
    <property type="entry name" value="ZINC FINGER PROTEIN"/>
    <property type="match status" value="1"/>
</dbReference>
<dbReference type="PaxDb" id="7159-AAEL015129-PA"/>
<dbReference type="GO" id="GO:0008270">
    <property type="term" value="F:zinc ion binding"/>
    <property type="evidence" value="ECO:0007669"/>
    <property type="project" value="UniProtKB-KW"/>
</dbReference>
<accession>Q16EJ8</accession>
<evidence type="ECO:0000256" key="7">
    <source>
        <dbReference type="ARBA" id="ARBA00023242"/>
    </source>
</evidence>
<evidence type="ECO:0000256" key="4">
    <source>
        <dbReference type="ARBA" id="ARBA00022771"/>
    </source>
</evidence>
<dbReference type="SMART" id="SM00355">
    <property type="entry name" value="ZnF_C2H2"/>
    <property type="match status" value="10"/>
</dbReference>
<keyword evidence="4 8" id="KW-0863">Zinc-finger</keyword>
<dbReference type="VEuPathDB" id="VectorBase:AAEL009182"/>
<evidence type="ECO:0000256" key="6">
    <source>
        <dbReference type="ARBA" id="ARBA00023125"/>
    </source>
</evidence>
<keyword evidence="5" id="KW-0862">Zinc</keyword>